<sequence length="270" mass="29551">MPAQLHRPGPPLGEFVDCFWSWDCYTAPAPRERALPSGTVDIVINLRDDRLRVFDRSDRAALFPGIMVSGAHAGYFVIDTAPCAAVMGVHFKPGGAAPFLGVPAGALTGGHFALAAIWGASATTLRERLLEAAGPDERFRLLARFLLARLARPPRRHPAVAYALRAFDDPDLGSVAEVLTRTGVSAKRLLALFRDEVGLAPKAFWRVRRLQAALRRLDADRPARGADLAAELGYCDQSHFDREFRELTGLSPRAYRAQGVERPNHVPLRG</sequence>
<evidence type="ECO:0000259" key="4">
    <source>
        <dbReference type="PROSITE" id="PS01124"/>
    </source>
</evidence>
<accession>A0ABY7H5P7</accession>
<dbReference type="Pfam" id="PF12833">
    <property type="entry name" value="HTH_18"/>
    <property type="match status" value="1"/>
</dbReference>
<dbReference type="InterPro" id="IPR009057">
    <property type="entry name" value="Homeodomain-like_sf"/>
</dbReference>
<evidence type="ECO:0000313" key="6">
    <source>
        <dbReference type="Proteomes" id="UP001164459"/>
    </source>
</evidence>
<dbReference type="SUPFAM" id="SSF46689">
    <property type="entry name" value="Homeodomain-like"/>
    <property type="match status" value="1"/>
</dbReference>
<dbReference type="PANTHER" id="PTHR46796">
    <property type="entry name" value="HTH-TYPE TRANSCRIPTIONAL ACTIVATOR RHAS-RELATED"/>
    <property type="match status" value="1"/>
</dbReference>
<dbReference type="EMBL" id="CP114040">
    <property type="protein sequence ID" value="WAS94618.1"/>
    <property type="molecule type" value="Genomic_DNA"/>
</dbReference>
<keyword evidence="2" id="KW-0238">DNA-binding</keyword>
<proteinExistence type="predicted"/>
<dbReference type="Proteomes" id="UP001164459">
    <property type="component" value="Chromosome"/>
</dbReference>
<keyword evidence="6" id="KW-1185">Reference proteome</keyword>
<gene>
    <name evidence="5" type="ORF">O0S08_00525</name>
</gene>
<dbReference type="Pfam" id="PF20240">
    <property type="entry name" value="DUF6597"/>
    <property type="match status" value="1"/>
</dbReference>
<reference evidence="5" key="1">
    <citation type="submission" date="2022-11" db="EMBL/GenBank/DDBJ databases">
        <title>Minimal conservation of predation-associated metabolite biosynthetic gene clusters underscores biosynthetic potential of Myxococcota including descriptions for ten novel species: Archangium lansinium sp. nov., Myxococcus landrumus sp. nov., Nannocystis bai.</title>
        <authorList>
            <person name="Ahearne A."/>
            <person name="Stevens C."/>
            <person name="Dowd S."/>
        </authorList>
    </citation>
    <scope>NUCLEOTIDE SEQUENCE</scope>
    <source>
        <strain evidence="5">Fl3</strain>
    </source>
</reference>
<organism evidence="5 6">
    <name type="scientific">Nannocystis punicea</name>
    <dbReference type="NCBI Taxonomy" id="2995304"/>
    <lineage>
        <taxon>Bacteria</taxon>
        <taxon>Pseudomonadati</taxon>
        <taxon>Myxococcota</taxon>
        <taxon>Polyangia</taxon>
        <taxon>Nannocystales</taxon>
        <taxon>Nannocystaceae</taxon>
        <taxon>Nannocystis</taxon>
    </lineage>
</organism>
<keyword evidence="1" id="KW-0805">Transcription regulation</keyword>
<keyword evidence="3" id="KW-0804">Transcription</keyword>
<protein>
    <submittedName>
        <fullName evidence="5">AraC family transcriptional regulator</fullName>
    </submittedName>
</protein>
<dbReference type="InterPro" id="IPR018060">
    <property type="entry name" value="HTH_AraC"/>
</dbReference>
<name>A0ABY7H5P7_9BACT</name>
<dbReference type="Gene3D" id="1.10.10.60">
    <property type="entry name" value="Homeodomain-like"/>
    <property type="match status" value="1"/>
</dbReference>
<dbReference type="InterPro" id="IPR050204">
    <property type="entry name" value="AraC_XylS_family_regulators"/>
</dbReference>
<feature type="domain" description="HTH araC/xylS-type" evidence="4">
    <location>
        <begin position="157"/>
        <end position="258"/>
    </location>
</feature>
<dbReference type="RefSeq" id="WP_269036952.1">
    <property type="nucleotide sequence ID" value="NZ_CP114040.1"/>
</dbReference>
<dbReference type="InterPro" id="IPR046532">
    <property type="entry name" value="DUF6597"/>
</dbReference>
<evidence type="ECO:0000256" key="2">
    <source>
        <dbReference type="ARBA" id="ARBA00023125"/>
    </source>
</evidence>
<evidence type="ECO:0000256" key="3">
    <source>
        <dbReference type="ARBA" id="ARBA00023163"/>
    </source>
</evidence>
<dbReference type="PROSITE" id="PS01124">
    <property type="entry name" value="HTH_ARAC_FAMILY_2"/>
    <property type="match status" value="1"/>
</dbReference>
<evidence type="ECO:0000313" key="5">
    <source>
        <dbReference type="EMBL" id="WAS94618.1"/>
    </source>
</evidence>
<dbReference type="SMART" id="SM00342">
    <property type="entry name" value="HTH_ARAC"/>
    <property type="match status" value="1"/>
</dbReference>
<evidence type="ECO:0000256" key="1">
    <source>
        <dbReference type="ARBA" id="ARBA00023015"/>
    </source>
</evidence>